<protein>
    <submittedName>
        <fullName evidence="1">Uncharacterized protein</fullName>
    </submittedName>
</protein>
<dbReference type="Proteomes" id="UP001201262">
    <property type="component" value="Unassembled WGS sequence"/>
</dbReference>
<organism evidence="1 2">
    <name type="scientific">Talaromyces proteolyticus</name>
    <dbReference type="NCBI Taxonomy" id="1131652"/>
    <lineage>
        <taxon>Eukaryota</taxon>
        <taxon>Fungi</taxon>
        <taxon>Dikarya</taxon>
        <taxon>Ascomycota</taxon>
        <taxon>Pezizomycotina</taxon>
        <taxon>Eurotiomycetes</taxon>
        <taxon>Eurotiomycetidae</taxon>
        <taxon>Eurotiales</taxon>
        <taxon>Trichocomaceae</taxon>
        <taxon>Talaromyces</taxon>
        <taxon>Talaromyces sect. Bacilispori</taxon>
    </lineage>
</organism>
<keyword evidence="2" id="KW-1185">Reference proteome</keyword>
<evidence type="ECO:0000313" key="2">
    <source>
        <dbReference type="Proteomes" id="UP001201262"/>
    </source>
</evidence>
<dbReference type="EMBL" id="JAJTJA010000001">
    <property type="protein sequence ID" value="KAH8705595.1"/>
    <property type="molecule type" value="Genomic_DNA"/>
</dbReference>
<accession>A0AAD4Q1F6</accession>
<sequence length="104" mass="11446">MAPSAKATRTFLLTASIVSITIGGSLYGAELKSKQEKKQIIEKDHQATFDEKIQSLQSARQVLVSKKLAVEKQLQDLEIRIAERSRKGLASSTSKKTDQDGQSK</sequence>
<dbReference type="AlphaFoldDB" id="A0AAD4Q1F6"/>
<dbReference type="GeneID" id="70240605"/>
<evidence type="ECO:0000313" key="1">
    <source>
        <dbReference type="EMBL" id="KAH8705595.1"/>
    </source>
</evidence>
<gene>
    <name evidence="1" type="ORF">BGW36DRAFT_285461</name>
</gene>
<comment type="caution">
    <text evidence="1">The sequence shown here is derived from an EMBL/GenBank/DDBJ whole genome shotgun (WGS) entry which is preliminary data.</text>
</comment>
<name>A0AAD4Q1F6_9EURO</name>
<dbReference type="RefSeq" id="XP_046078216.1">
    <property type="nucleotide sequence ID" value="XM_046210318.1"/>
</dbReference>
<reference evidence="1" key="1">
    <citation type="submission" date="2021-12" db="EMBL/GenBank/DDBJ databases">
        <title>Convergent genome expansion in fungi linked to evolution of root-endophyte symbiosis.</title>
        <authorList>
            <consortium name="DOE Joint Genome Institute"/>
            <person name="Ke Y.-H."/>
            <person name="Bonito G."/>
            <person name="Liao H.-L."/>
            <person name="Looney B."/>
            <person name="Rojas-Flechas A."/>
            <person name="Nash J."/>
            <person name="Hameed K."/>
            <person name="Schadt C."/>
            <person name="Martin F."/>
            <person name="Crous P.W."/>
            <person name="Miettinen O."/>
            <person name="Magnuson J.K."/>
            <person name="Labbe J."/>
            <person name="Jacobson D."/>
            <person name="Doktycz M.J."/>
            <person name="Veneault-Fourrey C."/>
            <person name="Kuo A."/>
            <person name="Mondo S."/>
            <person name="Calhoun S."/>
            <person name="Riley R."/>
            <person name="Ohm R."/>
            <person name="LaButti K."/>
            <person name="Andreopoulos B."/>
            <person name="Pangilinan J."/>
            <person name="Nolan M."/>
            <person name="Tritt A."/>
            <person name="Clum A."/>
            <person name="Lipzen A."/>
            <person name="Daum C."/>
            <person name="Barry K."/>
            <person name="Grigoriev I.V."/>
            <person name="Vilgalys R."/>
        </authorList>
    </citation>
    <scope>NUCLEOTIDE SEQUENCE</scope>
    <source>
        <strain evidence="1">PMI_201</strain>
    </source>
</reference>
<proteinExistence type="predicted"/>